<evidence type="ECO:0000313" key="8">
    <source>
        <dbReference type="Proteomes" id="UP000306102"/>
    </source>
</evidence>
<dbReference type="GO" id="GO:0005737">
    <property type="term" value="C:cytoplasm"/>
    <property type="evidence" value="ECO:0007669"/>
    <property type="project" value="UniProtKB-SubCell"/>
</dbReference>
<dbReference type="AlphaFoldDB" id="A0A4S4DWX4"/>
<dbReference type="Pfam" id="PF13943">
    <property type="entry name" value="WPP"/>
    <property type="match status" value="1"/>
</dbReference>
<dbReference type="SMART" id="SM00368">
    <property type="entry name" value="LRR_RI"/>
    <property type="match status" value="9"/>
</dbReference>
<dbReference type="STRING" id="542762.A0A4S4DWX4"/>
<feature type="domain" description="WPP" evidence="6">
    <location>
        <begin position="66"/>
        <end position="159"/>
    </location>
</feature>
<keyword evidence="4" id="KW-0539">Nucleus</keyword>
<dbReference type="Proteomes" id="UP000306102">
    <property type="component" value="Unassembled WGS sequence"/>
</dbReference>
<evidence type="ECO:0000256" key="3">
    <source>
        <dbReference type="ARBA" id="ARBA00022490"/>
    </source>
</evidence>
<comment type="caution">
    <text evidence="7">The sequence shown here is derived from an EMBL/GenBank/DDBJ whole genome shotgun (WGS) entry which is preliminary data.</text>
</comment>
<dbReference type="Pfam" id="PF13516">
    <property type="entry name" value="LRR_6"/>
    <property type="match status" value="4"/>
</dbReference>
<feature type="compositionally biased region" description="Acidic residues" evidence="5">
    <location>
        <begin position="556"/>
        <end position="580"/>
    </location>
</feature>
<dbReference type="SUPFAM" id="SSF52047">
    <property type="entry name" value="RNI-like"/>
    <property type="match status" value="1"/>
</dbReference>
<keyword evidence="3" id="KW-0963">Cytoplasm</keyword>
<proteinExistence type="predicted"/>
<evidence type="ECO:0000313" key="7">
    <source>
        <dbReference type="EMBL" id="THG07878.1"/>
    </source>
</evidence>
<dbReference type="GO" id="GO:0005096">
    <property type="term" value="F:GTPase activator activity"/>
    <property type="evidence" value="ECO:0007669"/>
    <property type="project" value="InterPro"/>
</dbReference>
<dbReference type="Gene3D" id="1.10.246.200">
    <property type="entry name" value="WPP domain"/>
    <property type="match status" value="1"/>
</dbReference>
<gene>
    <name evidence="7" type="ORF">TEA_009575</name>
</gene>
<dbReference type="InterPro" id="IPR032675">
    <property type="entry name" value="LRR_dom_sf"/>
</dbReference>
<dbReference type="EMBL" id="SDRB02009708">
    <property type="protein sequence ID" value="THG07878.1"/>
    <property type="molecule type" value="Genomic_DNA"/>
</dbReference>
<dbReference type="GO" id="GO:0005634">
    <property type="term" value="C:nucleus"/>
    <property type="evidence" value="ECO:0007669"/>
    <property type="project" value="UniProtKB-SubCell"/>
</dbReference>
<comment type="subcellular location">
    <subcellularLocation>
        <location evidence="2">Cytoplasm</location>
    </subcellularLocation>
    <subcellularLocation>
        <location evidence="1">Nucleus</location>
    </subcellularLocation>
</comment>
<dbReference type="InterPro" id="IPR038214">
    <property type="entry name" value="WPP_sf"/>
</dbReference>
<evidence type="ECO:0000256" key="4">
    <source>
        <dbReference type="ARBA" id="ARBA00023242"/>
    </source>
</evidence>
<feature type="compositionally biased region" description="Basic and acidic residues" evidence="5">
    <location>
        <begin position="581"/>
        <end position="593"/>
    </location>
</feature>
<dbReference type="PANTHER" id="PTHR46761:SF2">
    <property type="entry name" value="RAN GTPASE-ACTIVATING PROTEIN 1"/>
    <property type="match status" value="1"/>
</dbReference>
<protein>
    <recommendedName>
        <fullName evidence="6">WPP domain-containing protein</fullName>
    </recommendedName>
</protein>
<feature type="region of interest" description="Disordered" evidence="5">
    <location>
        <begin position="547"/>
        <end position="593"/>
    </location>
</feature>
<evidence type="ECO:0000256" key="2">
    <source>
        <dbReference type="ARBA" id="ARBA00004496"/>
    </source>
</evidence>
<name>A0A4S4DWX4_CAMSN</name>
<dbReference type="InterPro" id="IPR025265">
    <property type="entry name" value="WPP_dom"/>
</dbReference>
<evidence type="ECO:0000256" key="5">
    <source>
        <dbReference type="SAM" id="MobiDB-lite"/>
    </source>
</evidence>
<organism evidence="7 8">
    <name type="scientific">Camellia sinensis var. sinensis</name>
    <name type="common">China tea</name>
    <dbReference type="NCBI Taxonomy" id="542762"/>
    <lineage>
        <taxon>Eukaryota</taxon>
        <taxon>Viridiplantae</taxon>
        <taxon>Streptophyta</taxon>
        <taxon>Embryophyta</taxon>
        <taxon>Tracheophyta</taxon>
        <taxon>Spermatophyta</taxon>
        <taxon>Magnoliopsida</taxon>
        <taxon>eudicotyledons</taxon>
        <taxon>Gunneridae</taxon>
        <taxon>Pentapetalae</taxon>
        <taxon>asterids</taxon>
        <taxon>Ericales</taxon>
        <taxon>Theaceae</taxon>
        <taxon>Camellia</taxon>
    </lineage>
</organism>
<dbReference type="InterPro" id="IPR001611">
    <property type="entry name" value="Leu-rich_rpt"/>
</dbReference>
<keyword evidence="8" id="KW-1185">Reference proteome</keyword>
<evidence type="ECO:0000259" key="6">
    <source>
        <dbReference type="Pfam" id="PF13943"/>
    </source>
</evidence>
<accession>A0A4S4DWX4</accession>
<dbReference type="Gene3D" id="3.80.10.10">
    <property type="entry name" value="Ribonuclease Inhibitor"/>
    <property type="match status" value="2"/>
</dbReference>
<reference evidence="7 8" key="1">
    <citation type="journal article" date="2018" name="Proc. Natl. Acad. Sci. U.S.A.">
        <title>Draft genome sequence of Camellia sinensis var. sinensis provides insights into the evolution of the tea genome and tea quality.</title>
        <authorList>
            <person name="Wei C."/>
            <person name="Yang H."/>
            <person name="Wang S."/>
            <person name="Zhao J."/>
            <person name="Liu C."/>
            <person name="Gao L."/>
            <person name="Xia E."/>
            <person name="Lu Y."/>
            <person name="Tai Y."/>
            <person name="She G."/>
            <person name="Sun J."/>
            <person name="Cao H."/>
            <person name="Tong W."/>
            <person name="Gao Q."/>
            <person name="Li Y."/>
            <person name="Deng W."/>
            <person name="Jiang X."/>
            <person name="Wang W."/>
            <person name="Chen Q."/>
            <person name="Zhang S."/>
            <person name="Li H."/>
            <person name="Wu J."/>
            <person name="Wang P."/>
            <person name="Li P."/>
            <person name="Shi C."/>
            <person name="Zheng F."/>
            <person name="Jian J."/>
            <person name="Huang B."/>
            <person name="Shan D."/>
            <person name="Shi M."/>
            <person name="Fang C."/>
            <person name="Yue Y."/>
            <person name="Li F."/>
            <person name="Li D."/>
            <person name="Wei S."/>
            <person name="Han B."/>
            <person name="Jiang C."/>
            <person name="Yin Y."/>
            <person name="Xia T."/>
            <person name="Zhang Z."/>
            <person name="Bennetzen J.L."/>
            <person name="Zhao S."/>
            <person name="Wan X."/>
        </authorList>
    </citation>
    <scope>NUCLEOTIDE SEQUENCE [LARGE SCALE GENOMIC DNA]</scope>
    <source>
        <strain evidence="8">cv. Shuchazao</strain>
        <tissue evidence="7">Leaf</tissue>
    </source>
</reference>
<dbReference type="InterPro" id="IPR045203">
    <property type="entry name" value="RanGAP1/2"/>
</dbReference>
<sequence length="593" mass="65095">MLHQLGFSFSFIAIGFSSVLQGATVWLKLFEVRRAPEAGALAYGVVATHGFRYFDMDSTTQNRTFSIKLWPPSQSTRLLLVERMTKNLTTPSIFSRKYGLLSKEEAEDDAKQIESMAFATANQHYEKESDGDGSSAVQLYAKESSKLMLEVLKRGPRTNDVGEVMISEKAKAYDEYIFDISGGRRAFIDAEEAEELLKPLSEPGNAYTKICFSNRSFGLDAARVVEPILSSLKDQLTEVDLSDFIAGRSEDEALEVMNIFSSALEACELRYLNLSNNALGEKGVRAFGALLKSQNNLEELYLMNDGISEEAARAVCELIPSTKKLRILQFHNNMTGDEGAIAISELVKQSPLLEDFRCSSTRVDFEGGVALAKAVGTCTHLKKLDLRDNMFGVEAGVALSKALSGFADLTEIYLSYLNLEDEGSIALANALTNTAPSLEVLDMAGNDITVKAAPALAACIAAKQVLTKLNLSENELKDDGAILIAKTFEDSHSQLNEVDLSTNSIRRAGARVLAQAVVRKPGFKLLNLDGNFISDEGVDELKEIFKHSPDMLGPLDENDPEGEGFEEEDEEEASDHDDELESKLKDLKIKPEE</sequence>
<dbReference type="PANTHER" id="PTHR46761">
    <property type="entry name" value="RAN GTPASE-ACTIVATING PROTEIN 1"/>
    <property type="match status" value="1"/>
</dbReference>
<evidence type="ECO:0000256" key="1">
    <source>
        <dbReference type="ARBA" id="ARBA00004123"/>
    </source>
</evidence>